<dbReference type="Proteomes" id="UP001165122">
    <property type="component" value="Unassembled WGS sequence"/>
</dbReference>
<keyword evidence="4" id="KW-0472">Membrane</keyword>
<reference evidence="7" key="1">
    <citation type="journal article" date="2023" name="Commun. Biol.">
        <title>Genome analysis of Parmales, the sister group of diatoms, reveals the evolutionary specialization of diatoms from phago-mixotrophs to photoautotrophs.</title>
        <authorList>
            <person name="Ban H."/>
            <person name="Sato S."/>
            <person name="Yoshikawa S."/>
            <person name="Yamada K."/>
            <person name="Nakamura Y."/>
            <person name="Ichinomiya M."/>
            <person name="Sato N."/>
            <person name="Blanc-Mathieu R."/>
            <person name="Endo H."/>
            <person name="Kuwata A."/>
            <person name="Ogata H."/>
        </authorList>
    </citation>
    <scope>NUCLEOTIDE SEQUENCE [LARGE SCALE GENOMIC DNA]</scope>
    <source>
        <strain evidence="7">NIES 3700</strain>
    </source>
</reference>
<dbReference type="SMART" id="SM00239">
    <property type="entry name" value="C2"/>
    <property type="match status" value="1"/>
</dbReference>
<dbReference type="AlphaFoldDB" id="A0A9W7KUH7"/>
<dbReference type="PANTHER" id="PTHR45911:SF4">
    <property type="entry name" value="MULTIPLE C2 AND TRANSMEMBRANE DOMAIN-CONTAINING PROTEIN"/>
    <property type="match status" value="1"/>
</dbReference>
<feature type="transmembrane region" description="Helical" evidence="4">
    <location>
        <begin position="566"/>
        <end position="584"/>
    </location>
</feature>
<dbReference type="SUPFAM" id="SSF49562">
    <property type="entry name" value="C2 domain (Calcium/lipid-binding domain, CaLB)"/>
    <property type="match status" value="1"/>
</dbReference>
<evidence type="ECO:0000256" key="1">
    <source>
        <dbReference type="ARBA" id="ARBA00022723"/>
    </source>
</evidence>
<gene>
    <name evidence="6" type="ORF">TrLO_g14736</name>
</gene>
<evidence type="ECO:0000313" key="7">
    <source>
        <dbReference type="Proteomes" id="UP001165122"/>
    </source>
</evidence>
<comment type="caution">
    <text evidence="6">The sequence shown here is derived from an EMBL/GenBank/DDBJ whole genome shotgun (WGS) entry which is preliminary data.</text>
</comment>
<protein>
    <recommendedName>
        <fullName evidence="5">C2 domain-containing protein</fullName>
    </recommendedName>
</protein>
<dbReference type="PROSITE" id="PS50004">
    <property type="entry name" value="C2"/>
    <property type="match status" value="1"/>
</dbReference>
<name>A0A9W7KUH7_9STRA</name>
<keyword evidence="4" id="KW-0812">Transmembrane</keyword>
<dbReference type="InterPro" id="IPR035892">
    <property type="entry name" value="C2_domain_sf"/>
</dbReference>
<evidence type="ECO:0000259" key="5">
    <source>
        <dbReference type="PROSITE" id="PS50004"/>
    </source>
</evidence>
<dbReference type="PANTHER" id="PTHR45911">
    <property type="entry name" value="C2 DOMAIN-CONTAINING PROTEIN"/>
    <property type="match status" value="1"/>
</dbReference>
<dbReference type="CDD" id="cd00030">
    <property type="entry name" value="C2"/>
    <property type="match status" value="1"/>
</dbReference>
<proteinExistence type="predicted"/>
<evidence type="ECO:0000313" key="6">
    <source>
        <dbReference type="EMBL" id="GMI11781.1"/>
    </source>
</evidence>
<organism evidence="6 7">
    <name type="scientific">Triparma laevis f. longispina</name>
    <dbReference type="NCBI Taxonomy" id="1714387"/>
    <lineage>
        <taxon>Eukaryota</taxon>
        <taxon>Sar</taxon>
        <taxon>Stramenopiles</taxon>
        <taxon>Ochrophyta</taxon>
        <taxon>Bolidophyceae</taxon>
        <taxon>Parmales</taxon>
        <taxon>Triparmaceae</taxon>
        <taxon>Triparma</taxon>
    </lineage>
</organism>
<keyword evidence="2" id="KW-0106">Calcium</keyword>
<dbReference type="InterPro" id="IPR000008">
    <property type="entry name" value="C2_dom"/>
</dbReference>
<feature type="region of interest" description="Disordered" evidence="3">
    <location>
        <begin position="1"/>
        <end position="60"/>
    </location>
</feature>
<dbReference type="OrthoDB" id="5973539at2759"/>
<feature type="transmembrane region" description="Helical" evidence="4">
    <location>
        <begin position="542"/>
        <end position="560"/>
    </location>
</feature>
<dbReference type="GO" id="GO:0016020">
    <property type="term" value="C:membrane"/>
    <property type="evidence" value="ECO:0007669"/>
    <property type="project" value="TreeGrafter"/>
</dbReference>
<evidence type="ECO:0000256" key="4">
    <source>
        <dbReference type="SAM" id="Phobius"/>
    </source>
</evidence>
<dbReference type="GO" id="GO:0005509">
    <property type="term" value="F:calcium ion binding"/>
    <property type="evidence" value="ECO:0007669"/>
    <property type="project" value="TreeGrafter"/>
</dbReference>
<dbReference type="Gene3D" id="2.60.40.150">
    <property type="entry name" value="C2 domain"/>
    <property type="match status" value="1"/>
</dbReference>
<feature type="transmembrane region" description="Helical" evidence="4">
    <location>
        <begin position="439"/>
        <end position="456"/>
    </location>
</feature>
<evidence type="ECO:0000256" key="2">
    <source>
        <dbReference type="ARBA" id="ARBA00022837"/>
    </source>
</evidence>
<accession>A0A9W7KUH7</accession>
<feature type="compositionally biased region" description="Polar residues" evidence="3">
    <location>
        <begin position="1"/>
        <end position="10"/>
    </location>
</feature>
<keyword evidence="4" id="KW-1133">Transmembrane helix</keyword>
<feature type="domain" description="C2" evidence="5">
    <location>
        <begin position="172"/>
        <end position="307"/>
    </location>
</feature>
<evidence type="ECO:0000256" key="3">
    <source>
        <dbReference type="SAM" id="MobiDB-lite"/>
    </source>
</evidence>
<dbReference type="Pfam" id="PF00168">
    <property type="entry name" value="C2"/>
    <property type="match status" value="1"/>
</dbReference>
<dbReference type="EMBL" id="BRXW01000167">
    <property type="protein sequence ID" value="GMI11781.1"/>
    <property type="molecule type" value="Genomic_DNA"/>
</dbReference>
<keyword evidence="1" id="KW-0479">Metal-binding</keyword>
<keyword evidence="7" id="KW-1185">Reference proteome</keyword>
<sequence length="599" mass="67668">MSTKRFTTPRNNKKVLRSPTSFRTPPRTPPKLSHHTTTCNLIPNPTPNNVPSSPKTTPPDTIPTTATITSTSLTFKPSSHASSPSSPYWVIVLKQPLTLTFPPCLCALTDITSLTSSKQPQQHILTLTAPKLDNPSLTTSIKLLFPSHTSMDKFTAFLQKTAAPKLLPLSPTPTPIINSLKYQNSEKSGYLTVTVLEAQGLKPVDLNNKSNPYVKLTLSGYDLEPPRLKTLRQYEKEKRFEYVTEYVSNTLCPVFRGEKVTFPVLKSKGTGVRVEVWSRDDIQDKVVGRGWVGLEGVVREEERWFVLDGREGVDSEIWRGGDNPNLTPKKNATVEWFAQSPLNPMHKVGVGRIKLRFNLGMGMMEDCISHAWSVPLEPEKEEKFEPREILRLGKVLERDIKTPIEFVQDVLAGLKFKKVIRASIKDEDDTFVPFKKDDYINYLICALTLLLHVYFLDQTFHLFNLYLTIILFRNIQNPTNTRLHRGESFKSKERDELNGAINWLGRKVGNKGLSRAQRNFRKGVESVSDFREAFTGQDPKKTGGVIAGLIFSSIVFQLYGWRTWSVVTLLAIIFILSPGVEILIRWSGIIKGFKVARSR</sequence>